<name>A0AAN7MVY0_MYCAM</name>
<organism evidence="1 2">
    <name type="scientific">Mycteria americana</name>
    <name type="common">Wood stork</name>
    <dbReference type="NCBI Taxonomy" id="33587"/>
    <lineage>
        <taxon>Eukaryota</taxon>
        <taxon>Metazoa</taxon>
        <taxon>Chordata</taxon>
        <taxon>Craniata</taxon>
        <taxon>Vertebrata</taxon>
        <taxon>Euteleostomi</taxon>
        <taxon>Archelosauria</taxon>
        <taxon>Archosauria</taxon>
        <taxon>Dinosauria</taxon>
        <taxon>Saurischia</taxon>
        <taxon>Theropoda</taxon>
        <taxon>Coelurosauria</taxon>
        <taxon>Aves</taxon>
        <taxon>Neognathae</taxon>
        <taxon>Neoaves</taxon>
        <taxon>Aequornithes</taxon>
        <taxon>Ciconiiformes</taxon>
        <taxon>Ciconiidae</taxon>
        <taxon>Mycteria</taxon>
    </lineage>
</organism>
<keyword evidence="2" id="KW-1185">Reference proteome</keyword>
<gene>
    <name evidence="1" type="ORF">QYF61_002887</name>
</gene>
<accession>A0AAN7MVY0</accession>
<proteinExistence type="predicted"/>
<sequence length="441" mass="50565">MLLRVEQKAATGKEKAKCFFSEYSAFETPIFISQMYPLKPILKGDATKVIPEWKFYVDILLTVLYEKETCEELKEHVAYEPEIVSEIQNIRRHHAQYRNWEELARGQQSLLGDWLGVDQRVILSPIPPGQGKDNRTIITIVSMQRVCLKFECFQEKCIRSTTFKIIIPVHTLKKHNSLHKSYEERLRVLELFSLEKRRLRGDLIALYNCLKGGFSEQETKINILRTSREKDDLTRNLLNLNYLGHGRSHSGMALKRFDQNFRTGMMCKQTSESVNSYEETCIWKDLRSKPAKQPQLPQPLLIRLVLQTLHQLCCPSLDTLQHLNVSLVVRGPKLNTVFESLPTLKQINTPAQLGVICKLTEGALDPFVQIIDKDIKQNWPQHRALGNTACDWPPTGVSSIHHHSLGPAIQPVLYPAKRTPIQAMSSQFLQENAQASQGNIF</sequence>
<comment type="caution">
    <text evidence="1">The sequence shown here is derived from an EMBL/GenBank/DDBJ whole genome shotgun (WGS) entry which is preliminary data.</text>
</comment>
<reference evidence="1 2" key="1">
    <citation type="journal article" date="2023" name="J. Hered.">
        <title>Chromosome-level genome of the wood stork (Mycteria americana) provides insight into avian chromosome evolution.</title>
        <authorList>
            <person name="Flamio R. Jr."/>
            <person name="Ramstad K.M."/>
        </authorList>
    </citation>
    <scope>NUCLEOTIDE SEQUENCE [LARGE SCALE GENOMIC DNA]</scope>
    <source>
        <strain evidence="1">JAX WOST 10</strain>
    </source>
</reference>
<dbReference type="AlphaFoldDB" id="A0AAN7MVY0"/>
<evidence type="ECO:0000313" key="1">
    <source>
        <dbReference type="EMBL" id="KAK4817153.1"/>
    </source>
</evidence>
<protein>
    <submittedName>
        <fullName evidence="1">Uncharacterized protein</fullName>
    </submittedName>
</protein>
<dbReference type="Proteomes" id="UP001333110">
    <property type="component" value="Unassembled WGS sequence"/>
</dbReference>
<dbReference type="EMBL" id="JAUNZN010000008">
    <property type="protein sequence ID" value="KAK4817153.1"/>
    <property type="molecule type" value="Genomic_DNA"/>
</dbReference>
<evidence type="ECO:0000313" key="2">
    <source>
        <dbReference type="Proteomes" id="UP001333110"/>
    </source>
</evidence>